<evidence type="ECO:0000256" key="2">
    <source>
        <dbReference type="RuleBase" id="RU003457"/>
    </source>
</evidence>
<keyword evidence="6" id="KW-1185">Reference proteome</keyword>
<comment type="caution">
    <text evidence="5">The sequence shown here is derived from an EMBL/GenBank/DDBJ whole genome shotgun (WGS) entry which is preliminary data.</text>
</comment>
<organism evidence="5 6">
    <name type="scientific">Dongia rigui</name>
    <dbReference type="NCBI Taxonomy" id="940149"/>
    <lineage>
        <taxon>Bacteria</taxon>
        <taxon>Pseudomonadati</taxon>
        <taxon>Pseudomonadota</taxon>
        <taxon>Alphaproteobacteria</taxon>
        <taxon>Rhodospirillales</taxon>
        <taxon>Dongiaceae</taxon>
        <taxon>Dongia</taxon>
    </lineage>
</organism>
<dbReference type="InterPro" id="IPR008778">
    <property type="entry name" value="Pirin_C_dom"/>
</dbReference>
<comment type="similarity">
    <text evidence="1 2">Belongs to the pirin family.</text>
</comment>
<sequence length="288" mass="31708">MVNIQNVVVPRLRDIGDFSVMRVLPVAARRMVGPFVFLDQFGPVTLPAGKGMDVRPHPHIGLSTVTYLLTGSIVHRDSLGSELSINPGDVNWMTAGRGIVHSERSDVDLRKRPQDLYGLQSWVALPRKYEETDPAFVHYASAVLPEMSGEGIDLKVIAGTIDNLVSPVVTLSPLFYGDVALRAGASYCLEAAYEERAAYFIEGTVEIDGVPYEQGRLVAFGPGEIVIKARTPARFVVLGGEPLDGPRHIYWNFVSSSLERIEQAKADWRRDQFGLPIAGEHEFIPLPD</sequence>
<dbReference type="PIRSF" id="PIRSF006232">
    <property type="entry name" value="Pirin"/>
    <property type="match status" value="1"/>
</dbReference>
<dbReference type="Proteomes" id="UP001271769">
    <property type="component" value="Unassembled WGS sequence"/>
</dbReference>
<dbReference type="EMBL" id="JAXCLX010000001">
    <property type="protein sequence ID" value="MDY0871473.1"/>
    <property type="molecule type" value="Genomic_DNA"/>
</dbReference>
<dbReference type="RefSeq" id="WP_320499901.1">
    <property type="nucleotide sequence ID" value="NZ_JAXCLX010000001.1"/>
</dbReference>
<evidence type="ECO:0000313" key="6">
    <source>
        <dbReference type="Proteomes" id="UP001271769"/>
    </source>
</evidence>
<evidence type="ECO:0000259" key="4">
    <source>
        <dbReference type="Pfam" id="PF05726"/>
    </source>
</evidence>
<dbReference type="Gene3D" id="2.60.120.10">
    <property type="entry name" value="Jelly Rolls"/>
    <property type="match status" value="2"/>
</dbReference>
<dbReference type="InterPro" id="IPR003829">
    <property type="entry name" value="Pirin_N_dom"/>
</dbReference>
<evidence type="ECO:0000256" key="1">
    <source>
        <dbReference type="ARBA" id="ARBA00008416"/>
    </source>
</evidence>
<accession>A0ABU5DXN4</accession>
<dbReference type="InterPro" id="IPR011051">
    <property type="entry name" value="RmlC_Cupin_sf"/>
</dbReference>
<name>A0ABU5DXN4_9PROT</name>
<dbReference type="PANTHER" id="PTHR13903:SF8">
    <property type="entry name" value="PIRIN"/>
    <property type="match status" value="1"/>
</dbReference>
<dbReference type="SUPFAM" id="SSF51182">
    <property type="entry name" value="RmlC-like cupins"/>
    <property type="match status" value="1"/>
</dbReference>
<proteinExistence type="inferred from homology"/>
<evidence type="ECO:0000259" key="3">
    <source>
        <dbReference type="Pfam" id="PF02678"/>
    </source>
</evidence>
<feature type="domain" description="Pirin N-terminal" evidence="3">
    <location>
        <begin position="19"/>
        <end position="123"/>
    </location>
</feature>
<dbReference type="InterPro" id="IPR012093">
    <property type="entry name" value="Pirin"/>
</dbReference>
<dbReference type="CDD" id="cd02909">
    <property type="entry name" value="cupin_pirin_N"/>
    <property type="match status" value="1"/>
</dbReference>
<protein>
    <submittedName>
        <fullName evidence="5">Pirin family protein</fullName>
    </submittedName>
</protein>
<dbReference type="InterPro" id="IPR014710">
    <property type="entry name" value="RmlC-like_jellyroll"/>
</dbReference>
<feature type="domain" description="Pirin C-terminal" evidence="4">
    <location>
        <begin position="177"/>
        <end position="274"/>
    </location>
</feature>
<dbReference type="Pfam" id="PF02678">
    <property type="entry name" value="Pirin"/>
    <property type="match status" value="1"/>
</dbReference>
<evidence type="ECO:0000313" key="5">
    <source>
        <dbReference type="EMBL" id="MDY0871473.1"/>
    </source>
</evidence>
<dbReference type="PANTHER" id="PTHR13903">
    <property type="entry name" value="PIRIN-RELATED"/>
    <property type="match status" value="1"/>
</dbReference>
<gene>
    <name evidence="5" type="ORF">SMD31_06050</name>
</gene>
<reference evidence="5 6" key="1">
    <citation type="journal article" date="2013" name="Antonie Van Leeuwenhoek">
        <title>Dongia rigui sp. nov., isolated from freshwater of a large wetland in Korea.</title>
        <authorList>
            <person name="Baik K.S."/>
            <person name="Hwang Y.M."/>
            <person name="Choi J.S."/>
            <person name="Kwon J."/>
            <person name="Seong C.N."/>
        </authorList>
    </citation>
    <scope>NUCLEOTIDE SEQUENCE [LARGE SCALE GENOMIC DNA]</scope>
    <source>
        <strain evidence="5 6">04SU4-P</strain>
    </source>
</reference>
<dbReference type="Pfam" id="PF05726">
    <property type="entry name" value="Pirin_C"/>
    <property type="match status" value="1"/>
</dbReference>
<dbReference type="CDD" id="cd02247">
    <property type="entry name" value="cupin_pirin_C"/>
    <property type="match status" value="1"/>
</dbReference>